<keyword evidence="1" id="KW-0732">Signal</keyword>
<evidence type="ECO:0000313" key="3">
    <source>
        <dbReference type="EMBL" id="KAJ8921253.1"/>
    </source>
</evidence>
<dbReference type="InterPro" id="IPR043504">
    <property type="entry name" value="Peptidase_S1_PA_chymotrypsin"/>
</dbReference>
<dbReference type="AlphaFoldDB" id="A0AAV8W414"/>
<dbReference type="EMBL" id="JANEYG010000011">
    <property type="protein sequence ID" value="KAJ8921253.1"/>
    <property type="molecule type" value="Genomic_DNA"/>
</dbReference>
<feature type="chain" id="PRO_5043395553" description="Peptidase S1 domain-containing protein" evidence="1">
    <location>
        <begin position="22"/>
        <end position="490"/>
    </location>
</feature>
<dbReference type="InterPro" id="IPR009003">
    <property type="entry name" value="Peptidase_S1_PA"/>
</dbReference>
<feature type="domain" description="Peptidase S1" evidence="2">
    <location>
        <begin position="231"/>
        <end position="489"/>
    </location>
</feature>
<dbReference type="Pfam" id="PF16030">
    <property type="entry name" value="GD_N"/>
    <property type="match status" value="1"/>
</dbReference>
<dbReference type="Proteomes" id="UP001159042">
    <property type="component" value="Unassembled WGS sequence"/>
</dbReference>
<dbReference type="Gene3D" id="2.40.10.10">
    <property type="entry name" value="Trypsin-like serine proteases"/>
    <property type="match status" value="1"/>
</dbReference>
<feature type="signal peptide" evidence="1">
    <location>
        <begin position="1"/>
        <end position="21"/>
    </location>
</feature>
<accession>A0AAV8W414</accession>
<dbReference type="PRINTS" id="PR00722">
    <property type="entry name" value="CHYMOTRYPSIN"/>
</dbReference>
<dbReference type="InterPro" id="IPR001254">
    <property type="entry name" value="Trypsin_dom"/>
</dbReference>
<dbReference type="InterPro" id="IPR001314">
    <property type="entry name" value="Peptidase_S1A"/>
</dbReference>
<dbReference type="SMART" id="SM00020">
    <property type="entry name" value="Tryp_SPc"/>
    <property type="match status" value="1"/>
</dbReference>
<dbReference type="Pfam" id="PF00089">
    <property type="entry name" value="Trypsin"/>
    <property type="match status" value="1"/>
</dbReference>
<dbReference type="PROSITE" id="PS50240">
    <property type="entry name" value="TRYPSIN_DOM"/>
    <property type="match status" value="1"/>
</dbReference>
<sequence>MFSVINCRCVVLLCFIIQVNLLRIPENPCPNTFHYYKKTSGEIYGEAVIPYDRSNHLQFSVNASLVGYFEKADLKIQLATPPRQIASQPIIKYNIYFPFPDVIPKITQVAYNGHIYCSGPPEPLIPGTPGITNVWASHIYSFSNVLSRDNDHIDNFISSTEESNVISDSDIPVRDPVPIVSSKNNTRSGFDDNPFLNTEVDSGFITVPITNPSNDNNEQCGVANNLILPLITGGVETQEGQYPWLAALFSYNRDKNSYDYRCAANLISNQHVVTAARCVQFYKIQTVKTEDILFVLGKNDLTHWATNGAITRGATRVQCHPYFQENSKSAHGDIAVITLNKPVEISKTIRPVCLWEGSDELDPLVDSRGTLASWGADEKAQKSGQLTVLRANHVEMPIASQFDCLKSDEVFRNLTSEMTFCAGAKDGRGPCVGDSGAGFVIPKDRIFYLRGIASISIATTNKDGTCDLSKYAVFCDVAKFGSWIKSCMKN</sequence>
<evidence type="ECO:0000256" key="1">
    <source>
        <dbReference type="SAM" id="SignalP"/>
    </source>
</evidence>
<dbReference type="GO" id="GO:0004252">
    <property type="term" value="F:serine-type endopeptidase activity"/>
    <property type="evidence" value="ECO:0007669"/>
    <property type="project" value="InterPro"/>
</dbReference>
<dbReference type="CDD" id="cd00190">
    <property type="entry name" value="Tryp_SPc"/>
    <property type="match status" value="1"/>
</dbReference>
<organism evidence="3 4">
    <name type="scientific">Exocentrus adspersus</name>
    <dbReference type="NCBI Taxonomy" id="1586481"/>
    <lineage>
        <taxon>Eukaryota</taxon>
        <taxon>Metazoa</taxon>
        <taxon>Ecdysozoa</taxon>
        <taxon>Arthropoda</taxon>
        <taxon>Hexapoda</taxon>
        <taxon>Insecta</taxon>
        <taxon>Pterygota</taxon>
        <taxon>Neoptera</taxon>
        <taxon>Endopterygota</taxon>
        <taxon>Coleoptera</taxon>
        <taxon>Polyphaga</taxon>
        <taxon>Cucujiformia</taxon>
        <taxon>Chrysomeloidea</taxon>
        <taxon>Cerambycidae</taxon>
        <taxon>Lamiinae</taxon>
        <taxon>Acanthocinini</taxon>
        <taxon>Exocentrus</taxon>
    </lineage>
</organism>
<comment type="caution">
    <text evidence="3">The sequence shown here is derived from an EMBL/GenBank/DDBJ whole genome shotgun (WGS) entry which is preliminary data.</text>
</comment>
<dbReference type="InterPro" id="IPR051333">
    <property type="entry name" value="CLIP_Serine_Protease"/>
</dbReference>
<evidence type="ECO:0000313" key="4">
    <source>
        <dbReference type="Proteomes" id="UP001159042"/>
    </source>
</evidence>
<dbReference type="PANTHER" id="PTHR24260:SF143">
    <property type="entry name" value="SERINE PROTEASE GD-LIKE PROTEIN"/>
    <property type="match status" value="1"/>
</dbReference>
<dbReference type="SUPFAM" id="SSF50494">
    <property type="entry name" value="Trypsin-like serine proteases"/>
    <property type="match status" value="1"/>
</dbReference>
<protein>
    <recommendedName>
        <fullName evidence="2">Peptidase S1 domain-containing protein</fullName>
    </recommendedName>
</protein>
<dbReference type="PANTHER" id="PTHR24260">
    <property type="match status" value="1"/>
</dbReference>
<evidence type="ECO:0000259" key="2">
    <source>
        <dbReference type="PROSITE" id="PS50240"/>
    </source>
</evidence>
<gene>
    <name evidence="3" type="ORF">NQ315_013725</name>
</gene>
<name>A0AAV8W414_9CUCU</name>
<proteinExistence type="predicted"/>
<reference evidence="3 4" key="1">
    <citation type="journal article" date="2023" name="Insect Mol. Biol.">
        <title>Genome sequencing provides insights into the evolution of gene families encoding plant cell wall-degrading enzymes in longhorned beetles.</title>
        <authorList>
            <person name="Shin N.R."/>
            <person name="Okamura Y."/>
            <person name="Kirsch R."/>
            <person name="Pauchet Y."/>
        </authorList>
    </citation>
    <scope>NUCLEOTIDE SEQUENCE [LARGE SCALE GENOMIC DNA]</scope>
    <source>
        <strain evidence="3">EAD_L_NR</strain>
    </source>
</reference>
<dbReference type="GO" id="GO:0006508">
    <property type="term" value="P:proteolysis"/>
    <property type="evidence" value="ECO:0007669"/>
    <property type="project" value="InterPro"/>
</dbReference>
<dbReference type="InterPro" id="IPR031986">
    <property type="entry name" value="GD_N"/>
</dbReference>
<keyword evidence="4" id="KW-1185">Reference proteome</keyword>